<dbReference type="PANTHER" id="PTHR47027">
    <property type="entry name" value="REVERSE TRANSCRIPTASE DOMAIN-CONTAINING PROTEIN"/>
    <property type="match status" value="1"/>
</dbReference>
<dbReference type="Proteomes" id="UP000035642">
    <property type="component" value="Unassembled WGS sequence"/>
</dbReference>
<keyword evidence="1" id="KW-1185">Reference proteome</keyword>
<organism evidence="1 2">
    <name type="scientific">Angiostrongylus cantonensis</name>
    <name type="common">Rat lungworm</name>
    <dbReference type="NCBI Taxonomy" id="6313"/>
    <lineage>
        <taxon>Eukaryota</taxon>
        <taxon>Metazoa</taxon>
        <taxon>Ecdysozoa</taxon>
        <taxon>Nematoda</taxon>
        <taxon>Chromadorea</taxon>
        <taxon>Rhabditida</taxon>
        <taxon>Rhabditina</taxon>
        <taxon>Rhabditomorpha</taxon>
        <taxon>Strongyloidea</taxon>
        <taxon>Metastrongylidae</taxon>
        <taxon>Angiostrongylus</taxon>
    </lineage>
</organism>
<reference evidence="2" key="2">
    <citation type="submission" date="2017-02" db="UniProtKB">
        <authorList>
            <consortium name="WormBaseParasite"/>
        </authorList>
    </citation>
    <scope>IDENTIFICATION</scope>
</reference>
<evidence type="ECO:0000313" key="2">
    <source>
        <dbReference type="WBParaSite" id="ACAC_0000099901-mRNA-1"/>
    </source>
</evidence>
<reference evidence="1" key="1">
    <citation type="submission" date="2012-09" db="EMBL/GenBank/DDBJ databases">
        <authorList>
            <person name="Martin A.A."/>
        </authorList>
    </citation>
    <scope>NUCLEOTIDE SEQUENCE</scope>
</reference>
<proteinExistence type="predicted"/>
<evidence type="ECO:0000313" key="1">
    <source>
        <dbReference type="Proteomes" id="UP000035642"/>
    </source>
</evidence>
<protein>
    <submittedName>
        <fullName evidence="2">Reverse transcriptase domain-containing protein</fullName>
    </submittedName>
</protein>
<accession>A0A0K0CUR9</accession>
<sequence>METRDSQGVPIQYLKILRELEKNFTTKISPFYDYINIDVRRWVRRGDTISRKLFTATLENVMQSLEWDNKGVKIDGRRLHHLRLADGIVLITRNISQAERVLAVFDKACGKTGLRVNLTETMLMKNELVSFAPFTLNGMNFSECSTYVYLGREIDMMNDVAPELSRRKRAACYVYLGREIDMMNDVAPELSRRKRAAC</sequence>
<name>A0A0K0CUR9_ANGCA</name>
<dbReference type="WBParaSite" id="ACAC_0000099901-mRNA-1">
    <property type="protein sequence ID" value="ACAC_0000099901-mRNA-1"/>
    <property type="gene ID" value="ACAC_0000099901"/>
</dbReference>
<dbReference type="PANTHER" id="PTHR47027:SF29">
    <property type="entry name" value="C2H2-TYPE DOMAIN-CONTAINING PROTEIN"/>
    <property type="match status" value="1"/>
</dbReference>
<dbReference type="AlphaFoldDB" id="A0A0K0CUR9"/>